<dbReference type="AlphaFoldDB" id="A0A8H3QAV1"/>
<comment type="caution">
    <text evidence="1">The sequence shown here is derived from an EMBL/GenBank/DDBJ whole genome shotgun (WGS) entry which is preliminary data.</text>
</comment>
<dbReference type="Proteomes" id="UP000615446">
    <property type="component" value="Unassembled WGS sequence"/>
</dbReference>
<organism evidence="1 2">
    <name type="scientific">Rhizophagus clarus</name>
    <dbReference type="NCBI Taxonomy" id="94130"/>
    <lineage>
        <taxon>Eukaryota</taxon>
        <taxon>Fungi</taxon>
        <taxon>Fungi incertae sedis</taxon>
        <taxon>Mucoromycota</taxon>
        <taxon>Glomeromycotina</taxon>
        <taxon>Glomeromycetes</taxon>
        <taxon>Glomerales</taxon>
        <taxon>Glomeraceae</taxon>
        <taxon>Rhizophagus</taxon>
    </lineage>
</organism>
<proteinExistence type="predicted"/>
<accession>A0A8H3QAV1</accession>
<evidence type="ECO:0000313" key="2">
    <source>
        <dbReference type="Proteomes" id="UP000615446"/>
    </source>
</evidence>
<dbReference type="EMBL" id="BLAL01000011">
    <property type="protein sequence ID" value="GES73805.1"/>
    <property type="molecule type" value="Genomic_DNA"/>
</dbReference>
<gene>
    <name evidence="1" type="ORF">RCL2_000132000</name>
</gene>
<evidence type="ECO:0000313" key="1">
    <source>
        <dbReference type="EMBL" id="GES73805.1"/>
    </source>
</evidence>
<sequence length="215" mass="25912">MPGISKNINKSIMPGIQEEQYLYLQELSSTISDDLYEELLKIYHEIEETEVNKSKEEEEPEEEITWITTSRDDDFEKFLKQHTCQKCGVSAQVKILENWENNGMKCEYCIMNIEAERISDIYEEENMKYERCNKCNRKVMCYDKLCKECDYYFIGKCENCYKEQVKVKELLHRGNSTCCIMKGRCNINNHHAHDLCRECEYRYQRQQQKQQQKFY</sequence>
<name>A0A8H3QAV1_9GLOM</name>
<reference evidence="1" key="1">
    <citation type="submission" date="2019-10" db="EMBL/GenBank/DDBJ databases">
        <title>Conservation and host-specific expression of non-tandemly repeated heterogenous ribosome RNA gene in arbuscular mycorrhizal fungi.</title>
        <authorList>
            <person name="Maeda T."/>
            <person name="Kobayashi Y."/>
            <person name="Nakagawa T."/>
            <person name="Ezawa T."/>
            <person name="Yamaguchi K."/>
            <person name="Bino T."/>
            <person name="Nishimoto Y."/>
            <person name="Shigenobu S."/>
            <person name="Kawaguchi M."/>
        </authorList>
    </citation>
    <scope>NUCLEOTIDE SEQUENCE</scope>
    <source>
        <strain evidence="1">HR1</strain>
    </source>
</reference>
<protein>
    <submittedName>
        <fullName evidence="1">Uncharacterized protein</fullName>
    </submittedName>
</protein>